<dbReference type="PROSITE" id="PS50931">
    <property type="entry name" value="HTH_LYSR"/>
    <property type="match status" value="1"/>
</dbReference>
<evidence type="ECO:0000313" key="7">
    <source>
        <dbReference type="Proteomes" id="UP001642900"/>
    </source>
</evidence>
<evidence type="ECO:0000256" key="3">
    <source>
        <dbReference type="ARBA" id="ARBA00023125"/>
    </source>
</evidence>
<reference evidence="6 7" key="1">
    <citation type="submission" date="2020-02" db="EMBL/GenBank/DDBJ databases">
        <title>Genome sequence of strain CCNWXJ40-4.</title>
        <authorList>
            <person name="Gao J."/>
            <person name="Sun J."/>
        </authorList>
    </citation>
    <scope>NUCLEOTIDE SEQUENCE [LARGE SCALE GENOMIC DNA]</scope>
    <source>
        <strain evidence="6 7">CCNWXJ 40-4</strain>
    </source>
</reference>
<dbReference type="InterPro" id="IPR005119">
    <property type="entry name" value="LysR_subst-bd"/>
</dbReference>
<proteinExistence type="inferred from homology"/>
<dbReference type="Proteomes" id="UP001642900">
    <property type="component" value="Unassembled WGS sequence"/>
</dbReference>
<evidence type="ECO:0000259" key="5">
    <source>
        <dbReference type="PROSITE" id="PS50931"/>
    </source>
</evidence>
<dbReference type="GO" id="GO:0003700">
    <property type="term" value="F:DNA-binding transcription factor activity"/>
    <property type="evidence" value="ECO:0007669"/>
    <property type="project" value="InterPro"/>
</dbReference>
<dbReference type="EMBL" id="JAAKZF010000040">
    <property type="protein sequence ID" value="NGO53904.1"/>
    <property type="molecule type" value="Genomic_DNA"/>
</dbReference>
<keyword evidence="3" id="KW-0238">DNA-binding</keyword>
<dbReference type="Pfam" id="PF00126">
    <property type="entry name" value="HTH_1"/>
    <property type="match status" value="1"/>
</dbReference>
<organism evidence="6 7">
    <name type="scientific">Allomesorhizobium camelthorni</name>
    <dbReference type="NCBI Taxonomy" id="475069"/>
    <lineage>
        <taxon>Bacteria</taxon>
        <taxon>Pseudomonadati</taxon>
        <taxon>Pseudomonadota</taxon>
        <taxon>Alphaproteobacteria</taxon>
        <taxon>Hyphomicrobiales</taxon>
        <taxon>Phyllobacteriaceae</taxon>
        <taxon>Allomesorhizobium</taxon>
    </lineage>
</organism>
<evidence type="ECO:0000313" key="6">
    <source>
        <dbReference type="EMBL" id="NGO53904.1"/>
    </source>
</evidence>
<comment type="similarity">
    <text evidence="1">Belongs to the LysR transcriptional regulatory family.</text>
</comment>
<dbReference type="PANTHER" id="PTHR30537:SF5">
    <property type="entry name" value="HTH-TYPE TRANSCRIPTIONAL ACTIVATOR TTDR-RELATED"/>
    <property type="match status" value="1"/>
</dbReference>
<dbReference type="GO" id="GO:0003677">
    <property type="term" value="F:DNA binding"/>
    <property type="evidence" value="ECO:0007669"/>
    <property type="project" value="UniProtKB-KW"/>
</dbReference>
<feature type="domain" description="HTH lysR-type" evidence="5">
    <location>
        <begin position="1"/>
        <end position="60"/>
    </location>
</feature>
<accession>A0A6G4WH23</accession>
<dbReference type="InterPro" id="IPR000847">
    <property type="entry name" value="LysR_HTH_N"/>
</dbReference>
<dbReference type="InterPro" id="IPR036390">
    <property type="entry name" value="WH_DNA-bd_sf"/>
</dbReference>
<gene>
    <name evidence="6" type="ORF">G6N73_22550</name>
</gene>
<dbReference type="Pfam" id="PF03466">
    <property type="entry name" value="LysR_substrate"/>
    <property type="match status" value="1"/>
</dbReference>
<dbReference type="PANTHER" id="PTHR30537">
    <property type="entry name" value="HTH-TYPE TRANSCRIPTIONAL REGULATOR"/>
    <property type="match status" value="1"/>
</dbReference>
<dbReference type="RefSeq" id="WP_165031724.1">
    <property type="nucleotide sequence ID" value="NZ_JAAKZF010000040.1"/>
</dbReference>
<dbReference type="InterPro" id="IPR058163">
    <property type="entry name" value="LysR-type_TF_proteobact-type"/>
</dbReference>
<evidence type="ECO:0000256" key="1">
    <source>
        <dbReference type="ARBA" id="ARBA00009437"/>
    </source>
</evidence>
<keyword evidence="4" id="KW-0804">Transcription</keyword>
<dbReference type="SUPFAM" id="SSF53850">
    <property type="entry name" value="Periplasmic binding protein-like II"/>
    <property type="match status" value="1"/>
</dbReference>
<keyword evidence="2" id="KW-0805">Transcription regulation</keyword>
<dbReference type="FunFam" id="1.10.10.10:FF:000001">
    <property type="entry name" value="LysR family transcriptional regulator"/>
    <property type="match status" value="1"/>
</dbReference>
<evidence type="ECO:0000256" key="2">
    <source>
        <dbReference type="ARBA" id="ARBA00023015"/>
    </source>
</evidence>
<comment type="caution">
    <text evidence="6">The sequence shown here is derived from an EMBL/GenBank/DDBJ whole genome shotgun (WGS) entry which is preliminary data.</text>
</comment>
<protein>
    <submittedName>
        <fullName evidence="6">LysR family transcriptional regulator</fullName>
    </submittedName>
</protein>
<keyword evidence="7" id="KW-1185">Reference proteome</keyword>
<dbReference type="SUPFAM" id="SSF46785">
    <property type="entry name" value="Winged helix' DNA-binding domain"/>
    <property type="match status" value="1"/>
</dbReference>
<dbReference type="Gene3D" id="3.40.190.290">
    <property type="match status" value="1"/>
</dbReference>
<dbReference type="AlphaFoldDB" id="A0A6G4WH23"/>
<evidence type="ECO:0000256" key="4">
    <source>
        <dbReference type="ARBA" id="ARBA00023163"/>
    </source>
</evidence>
<name>A0A6G4WH23_9HYPH</name>
<dbReference type="InterPro" id="IPR036388">
    <property type="entry name" value="WH-like_DNA-bd_sf"/>
</dbReference>
<dbReference type="Gene3D" id="1.10.10.10">
    <property type="entry name" value="Winged helix-like DNA-binding domain superfamily/Winged helix DNA-binding domain"/>
    <property type="match status" value="1"/>
</dbReference>
<sequence length="300" mass="33181">MTDRLSGIREFVTVVEAGSFAAAAARLNLSRSAVGKAVARLEARLGVRLCHRTTRVLSLTEDGFAFYERCTRALRELDEAEQALESGRAEPAGKVRVTVPVVFGRHCVAPILYDVAREHRGLVLEIAFTDRPVDIIEEGYDLAVRNGTLPKDPGLMTRTLARQRMSVCASPAYLERHGRLATLADLSSHQAIDYANPRYTRTWLFPDGQGKNVEIVMKGRLRLDDLEAIGDAAAAGLGLAWLPYWLIRSRIAKGELIRLFDDLPATEFNSSALWPRTPFLPSRVRVLINALAARMPAMMG</sequence>